<keyword evidence="1" id="KW-0175">Coiled coil</keyword>
<evidence type="ECO:0000256" key="1">
    <source>
        <dbReference type="SAM" id="Coils"/>
    </source>
</evidence>
<feature type="region of interest" description="Disordered" evidence="2">
    <location>
        <begin position="691"/>
        <end position="714"/>
    </location>
</feature>
<keyword evidence="4" id="KW-1185">Reference proteome</keyword>
<feature type="region of interest" description="Disordered" evidence="2">
    <location>
        <begin position="968"/>
        <end position="988"/>
    </location>
</feature>
<dbReference type="Pfam" id="PF12520">
    <property type="entry name" value="DUF3723"/>
    <property type="match status" value="1"/>
</dbReference>
<dbReference type="STRING" id="43265.A0A545VIN1"/>
<feature type="coiled-coil region" evidence="1">
    <location>
        <begin position="619"/>
        <end position="653"/>
    </location>
</feature>
<comment type="caution">
    <text evidence="3">The sequence shown here is derived from an EMBL/GenBank/DDBJ whole genome shotgun (WGS) entry which is preliminary data.</text>
</comment>
<name>A0A545VIN1_9HYPO</name>
<dbReference type="OrthoDB" id="4867059at2759"/>
<dbReference type="InterPro" id="IPR022198">
    <property type="entry name" value="DUF3723"/>
</dbReference>
<evidence type="ECO:0000256" key="2">
    <source>
        <dbReference type="SAM" id="MobiDB-lite"/>
    </source>
</evidence>
<gene>
    <name evidence="3" type="ORF">IF1G_11168</name>
</gene>
<dbReference type="Proteomes" id="UP000315783">
    <property type="component" value="Unassembled WGS sequence"/>
</dbReference>
<dbReference type="EMBL" id="SPUK01000033">
    <property type="protein sequence ID" value="TQV90169.1"/>
    <property type="molecule type" value="Genomic_DNA"/>
</dbReference>
<proteinExistence type="predicted"/>
<dbReference type="AlphaFoldDB" id="A0A545VIN1"/>
<feature type="coiled-coil region" evidence="1">
    <location>
        <begin position="802"/>
        <end position="836"/>
    </location>
</feature>
<reference evidence="3 4" key="1">
    <citation type="journal article" date="2019" name="Appl. Microbiol. Biotechnol.">
        <title>Genome sequence of Isaria javanica and comparative genome analysis insights into family S53 peptidase evolution in fungal entomopathogens.</title>
        <authorList>
            <person name="Lin R."/>
            <person name="Zhang X."/>
            <person name="Xin B."/>
            <person name="Zou M."/>
            <person name="Gao Y."/>
            <person name="Qin F."/>
            <person name="Hu Q."/>
            <person name="Xie B."/>
            <person name="Cheng X."/>
        </authorList>
    </citation>
    <scope>NUCLEOTIDE SEQUENCE [LARGE SCALE GENOMIC DNA]</scope>
    <source>
        <strain evidence="3 4">IJ1G</strain>
    </source>
</reference>
<accession>A0A545VIN1</accession>
<organism evidence="3 4">
    <name type="scientific">Cordyceps javanica</name>
    <dbReference type="NCBI Taxonomy" id="43265"/>
    <lineage>
        <taxon>Eukaryota</taxon>
        <taxon>Fungi</taxon>
        <taxon>Dikarya</taxon>
        <taxon>Ascomycota</taxon>
        <taxon>Pezizomycotina</taxon>
        <taxon>Sordariomycetes</taxon>
        <taxon>Hypocreomycetidae</taxon>
        <taxon>Hypocreales</taxon>
        <taxon>Cordycipitaceae</taxon>
        <taxon>Cordyceps</taxon>
    </lineage>
</organism>
<protein>
    <submittedName>
        <fullName evidence="3">Uncharacterized protein</fullName>
    </submittedName>
</protein>
<evidence type="ECO:0000313" key="4">
    <source>
        <dbReference type="Proteomes" id="UP000315783"/>
    </source>
</evidence>
<evidence type="ECO:0000313" key="3">
    <source>
        <dbReference type="EMBL" id="TQV90169.1"/>
    </source>
</evidence>
<sequence length="988" mass="110809">MSRGGFQAVSRRISAEKTIKYVGRVEVDIQSLEFPNSESLNKENVERLVRLFRGQGSISPGDARNRIPAVIDEATLQTALTASGLTRDSLLCGGAKYPRLLFQQGFRLECLHGGDRVQASKKVSRLPNPHWGVDLFTADISDEAKRDLIEEYSSEKGPGDGVYYRKIREYQGIFGEQHPYLEHRWWARLGASSKSESKKKQLEQLWKHSNFAAAFDAFQHLPALYCGLRLSAINKMISMGCHEELLSFLRHTKDFWYHVFDGDESAMEKLDEDTVLAVQLKAPGACEKEARTLYAQVHSGCIFGGFNETARNRIWLRLCSATADCLAPSLYAFFENLKYLQAAADCMRRLVPRKANRSMSMRRSFEENFLIEDADETKCIIQTSWSSFRTTQTPKADGFDIAYRQLWLYALREYQSMPIPRQQKLAIAETRHADEVVVFRFACLAQKLGFNTDEINSLVQRSPDEAIARRLLTTARKANEFEFEDMSASIRSVTRILSTAQLISAQTSTEEDDVDDIAEPPLRCGTPHAAHHTRDKPNMFLDKLHESMDRHSSELTSFFIQRSIYFGYFGQDVDVPVASLNATESVHDFDYIRTPGQNLALASARGQRLAQTPGGEIHEQALRSRIDEREARLAELMMKEQQLAAKSEQLQNEITARNTRVLTLRDEEQDALVRLTGLQREEAEQVLRLETLQSDEQERQSKMAQIEQRGANTGEEIRLDLLGTSENWQAGAASQESDVPLPDRDGSSQQEGTSQVEQLLAEEERLRALVADLILQAARLDDDRQSQVASMAAVETQHRAAVEELVAKESALQNKIQQLEAILERLQVRLNETAEQGPSEQCVSVDGGVQQPSSLLGTAREVPDAARCDGDEIEESLAVSGHHNRLALEHMVRQALHSDDEVSIVSAATKTLSVRRQSAASSFVSEPVDELEATRQDSGQNLPTGTEKVSIVFKLLLDGEWRTQHELQVDPAEPSAVQRAAAKTALGE</sequence>
<feature type="region of interest" description="Disordered" evidence="2">
    <location>
        <begin position="729"/>
        <end position="755"/>
    </location>
</feature>